<proteinExistence type="predicted"/>
<comment type="caution">
    <text evidence="2">The sequence shown here is derived from an EMBL/GenBank/DDBJ whole genome shotgun (WGS) entry which is preliminary data.</text>
</comment>
<evidence type="ECO:0000313" key="2">
    <source>
        <dbReference type="EMBL" id="MFA0790549.1"/>
    </source>
</evidence>
<feature type="signal peptide" evidence="1">
    <location>
        <begin position="1"/>
        <end position="27"/>
    </location>
</feature>
<sequence length="172" mass="19258">MASMKNSKLLIFSLFLLASTGSSSVKACLFPEPLDFDYIENADAIFIGHVSKFIYFDRNPVAKTASYSLISFEVESYLLGDDKEYELDAFWQDYSYMPENFEQGRYLVAVKGEALPSAVLANQPYSIGSKAVKYRILQDPCRPAFVLKPSSENLHKVNEVVDGMGTIDIVQP</sequence>
<dbReference type="Proteomes" id="UP001569414">
    <property type="component" value="Unassembled WGS sequence"/>
</dbReference>
<keyword evidence="3" id="KW-1185">Reference proteome</keyword>
<organism evidence="2 3">
    <name type="scientific">Microbulbifer echini</name>
    <dbReference type="NCBI Taxonomy" id="1529067"/>
    <lineage>
        <taxon>Bacteria</taxon>
        <taxon>Pseudomonadati</taxon>
        <taxon>Pseudomonadota</taxon>
        <taxon>Gammaproteobacteria</taxon>
        <taxon>Cellvibrionales</taxon>
        <taxon>Microbulbiferaceae</taxon>
        <taxon>Microbulbifer</taxon>
    </lineage>
</organism>
<feature type="chain" id="PRO_5046672214" evidence="1">
    <location>
        <begin position="28"/>
        <end position="172"/>
    </location>
</feature>
<dbReference type="RefSeq" id="WP_299589574.1">
    <property type="nucleotide sequence ID" value="NZ_JBGMEL010000007.1"/>
</dbReference>
<name>A0ABV4NNE0_9GAMM</name>
<protein>
    <submittedName>
        <fullName evidence="2">Uncharacterized protein</fullName>
    </submittedName>
</protein>
<evidence type="ECO:0000256" key="1">
    <source>
        <dbReference type="SAM" id="SignalP"/>
    </source>
</evidence>
<accession>A0ABV4NNE0</accession>
<keyword evidence="1" id="KW-0732">Signal</keyword>
<dbReference type="EMBL" id="JBGMEL010000007">
    <property type="protein sequence ID" value="MFA0790549.1"/>
    <property type="molecule type" value="Genomic_DNA"/>
</dbReference>
<reference evidence="2 3" key="1">
    <citation type="submission" date="2024-08" db="EMBL/GenBank/DDBJ databases">
        <authorList>
            <person name="Ishaq N."/>
        </authorList>
    </citation>
    <scope>NUCLEOTIDE SEQUENCE [LARGE SCALE GENOMIC DNA]</scope>
    <source>
        <strain evidence="2 3">JCM 30400</strain>
    </source>
</reference>
<evidence type="ECO:0000313" key="3">
    <source>
        <dbReference type="Proteomes" id="UP001569414"/>
    </source>
</evidence>
<gene>
    <name evidence="2" type="ORF">ACCI51_08310</name>
</gene>